<name>A0ABY5ISJ7_9FLAO</name>
<dbReference type="InterPro" id="IPR000182">
    <property type="entry name" value="GNAT_dom"/>
</dbReference>
<accession>A0ABY5ISJ7</accession>
<dbReference type="EC" id="2.3.1.-" evidence="4"/>
<dbReference type="PANTHER" id="PTHR43800">
    <property type="entry name" value="PEPTIDYL-LYSINE N-ACETYLTRANSFERASE YJAB"/>
    <property type="match status" value="1"/>
</dbReference>
<reference evidence="4" key="1">
    <citation type="submission" date="2022-07" db="EMBL/GenBank/DDBJ databases">
        <title>Isolation, identification, and degradation of a PFOSA degrading strain from sewage treatment plant.</title>
        <authorList>
            <person name="Zhang L."/>
            <person name="Huo Y."/>
        </authorList>
    </citation>
    <scope>NUCLEOTIDE SEQUENCE</scope>
    <source>
        <strain evidence="4">C1</strain>
    </source>
</reference>
<keyword evidence="1 4" id="KW-0808">Transferase</keyword>
<dbReference type="CDD" id="cd04301">
    <property type="entry name" value="NAT_SF"/>
    <property type="match status" value="1"/>
</dbReference>
<gene>
    <name evidence="4" type="ORF">NOX80_12800</name>
</gene>
<dbReference type="InterPro" id="IPR016181">
    <property type="entry name" value="Acyl_CoA_acyltransferase"/>
</dbReference>
<evidence type="ECO:0000259" key="3">
    <source>
        <dbReference type="PROSITE" id="PS51186"/>
    </source>
</evidence>
<keyword evidence="2 4" id="KW-0012">Acyltransferase</keyword>
<dbReference type="SUPFAM" id="SSF55729">
    <property type="entry name" value="Acyl-CoA N-acyltransferases (Nat)"/>
    <property type="match status" value="1"/>
</dbReference>
<evidence type="ECO:0000313" key="5">
    <source>
        <dbReference type="Proteomes" id="UP001059844"/>
    </source>
</evidence>
<dbReference type="RefSeq" id="WP_256550185.1">
    <property type="nucleotide sequence ID" value="NZ_CP101751.1"/>
</dbReference>
<dbReference type="Proteomes" id="UP001059844">
    <property type="component" value="Chromosome"/>
</dbReference>
<sequence>MKTTIYTPSVNDYIEITEVWEASVRATHTFLTEEDIQYYKPLILNEYLKAVTLFCTSDNGAITGFIGLSEDTIEMLFIRPDYRGKGVGKVLLDFAIKEHNVFKVDVNEQNEQAVGFYEYLGFKTVKREPLDPNGKPFPILSMELQK</sequence>
<organism evidence="4 5">
    <name type="scientific">Flavobacterium cerinum</name>
    <dbReference type="NCBI Taxonomy" id="2502784"/>
    <lineage>
        <taxon>Bacteria</taxon>
        <taxon>Pseudomonadati</taxon>
        <taxon>Bacteroidota</taxon>
        <taxon>Flavobacteriia</taxon>
        <taxon>Flavobacteriales</taxon>
        <taxon>Flavobacteriaceae</taxon>
        <taxon>Flavobacterium</taxon>
    </lineage>
</organism>
<proteinExistence type="predicted"/>
<dbReference type="Pfam" id="PF13673">
    <property type="entry name" value="Acetyltransf_10"/>
    <property type="match status" value="1"/>
</dbReference>
<evidence type="ECO:0000256" key="1">
    <source>
        <dbReference type="ARBA" id="ARBA00022679"/>
    </source>
</evidence>
<dbReference type="EMBL" id="CP101751">
    <property type="protein sequence ID" value="UUC44507.1"/>
    <property type="molecule type" value="Genomic_DNA"/>
</dbReference>
<dbReference type="PANTHER" id="PTHR43800:SF1">
    <property type="entry name" value="PEPTIDYL-LYSINE N-ACETYLTRANSFERASE YJAB"/>
    <property type="match status" value="1"/>
</dbReference>
<dbReference type="PROSITE" id="PS51186">
    <property type="entry name" value="GNAT"/>
    <property type="match status" value="1"/>
</dbReference>
<dbReference type="GO" id="GO:0016746">
    <property type="term" value="F:acyltransferase activity"/>
    <property type="evidence" value="ECO:0007669"/>
    <property type="project" value="UniProtKB-KW"/>
</dbReference>
<feature type="domain" description="N-acetyltransferase" evidence="3">
    <location>
        <begin position="3"/>
        <end position="146"/>
    </location>
</feature>
<keyword evidence="5" id="KW-1185">Reference proteome</keyword>
<protein>
    <submittedName>
        <fullName evidence="4">GNAT family N-acetyltransferase</fullName>
        <ecNumber evidence="4">2.3.1.-</ecNumber>
    </submittedName>
</protein>
<evidence type="ECO:0000313" key="4">
    <source>
        <dbReference type="EMBL" id="UUC44507.1"/>
    </source>
</evidence>
<dbReference type="Gene3D" id="3.40.630.30">
    <property type="match status" value="1"/>
</dbReference>
<evidence type="ECO:0000256" key="2">
    <source>
        <dbReference type="ARBA" id="ARBA00023315"/>
    </source>
</evidence>